<keyword evidence="2" id="KW-1185">Reference proteome</keyword>
<evidence type="ECO:0000313" key="3">
    <source>
        <dbReference type="RefSeq" id="XP_021092216.1"/>
    </source>
</evidence>
<dbReference type="AlphaFoldDB" id="A0AAX6R412"/>
<evidence type="ECO:0000256" key="1">
    <source>
        <dbReference type="SAM" id="Phobius"/>
    </source>
</evidence>
<dbReference type="RefSeq" id="XP_021092218.1">
    <property type="nucleotide sequence ID" value="XM_021236559.1"/>
</dbReference>
<keyword evidence="1" id="KW-1133">Transmembrane helix</keyword>
<accession>A0AAX6R412</accession>
<dbReference type="GeneID" id="110344008"/>
<dbReference type="Gene3D" id="1.10.287.210">
    <property type="match status" value="1"/>
</dbReference>
<proteinExistence type="predicted"/>
<organism evidence="2 4">
    <name type="scientific">Heterocephalus glaber</name>
    <name type="common">Naked mole rat</name>
    <dbReference type="NCBI Taxonomy" id="10181"/>
    <lineage>
        <taxon>Eukaryota</taxon>
        <taxon>Metazoa</taxon>
        <taxon>Chordata</taxon>
        <taxon>Craniata</taxon>
        <taxon>Vertebrata</taxon>
        <taxon>Euteleostomi</taxon>
        <taxon>Mammalia</taxon>
        <taxon>Eutheria</taxon>
        <taxon>Euarchontoglires</taxon>
        <taxon>Glires</taxon>
        <taxon>Rodentia</taxon>
        <taxon>Hystricomorpha</taxon>
        <taxon>Bathyergidae</taxon>
        <taxon>Heterocephalus</taxon>
    </lineage>
</organism>
<evidence type="ECO:0000313" key="6">
    <source>
        <dbReference type="RefSeq" id="XP_021092219.1"/>
    </source>
</evidence>
<dbReference type="PANTHER" id="PTHR10424">
    <property type="entry name" value="VIRAL ENVELOPE PROTEIN"/>
    <property type="match status" value="1"/>
</dbReference>
<dbReference type="RefSeq" id="XP_021092216.1">
    <property type="nucleotide sequence ID" value="XM_021236557.1"/>
</dbReference>
<evidence type="ECO:0000313" key="7">
    <source>
        <dbReference type="RefSeq" id="XP_021092220.1"/>
    </source>
</evidence>
<dbReference type="RefSeq" id="XP_021092220.1">
    <property type="nucleotide sequence ID" value="XM_021236561.1"/>
</dbReference>
<reference evidence="3 4" key="1">
    <citation type="submission" date="2025-04" db="UniProtKB">
        <authorList>
            <consortium name="RefSeq"/>
        </authorList>
    </citation>
    <scope>IDENTIFICATION</scope>
</reference>
<dbReference type="SUPFAM" id="SSF58069">
    <property type="entry name" value="Virus ectodomain"/>
    <property type="match status" value="1"/>
</dbReference>
<gene>
    <name evidence="3 4 5 6 7" type="primary">LOC110344008</name>
</gene>
<dbReference type="Pfam" id="PF00429">
    <property type="entry name" value="TLV_coat"/>
    <property type="match status" value="1"/>
</dbReference>
<evidence type="ECO:0000313" key="5">
    <source>
        <dbReference type="RefSeq" id="XP_021092218.1"/>
    </source>
</evidence>
<keyword evidence="1" id="KW-0812">Transmembrane</keyword>
<evidence type="ECO:0000313" key="4">
    <source>
        <dbReference type="RefSeq" id="XP_021092217.1"/>
    </source>
</evidence>
<sequence>MKIVTIGGTPSYSKPKNAIKLYTPQMITLNNIQCAVFKNCTTKCLRLKRSEKMTCYEEQKIIYSDGHVPLPSGWFYTCEGVMFNYIPAYLSETRCCLIHLAIILPDQTDLIVPKRIKHWSPYIEPGCDDDVGLLTDPQVIPMIVSVLAQPATGIHAEKVVQKLSCKVVKGLNATSSALALINQELQEDQQAMLDNRAAIDYLLLFHHLGCEKIKNMCCFNMTDNSPGIQEKIKQSEELTEKIHNEKLGWDLFQWLIQWLPNMQWLKQLFLVVIIVIICLLLSCCGIQCLPYCMYSQRFIDY</sequence>
<evidence type="ECO:0000313" key="2">
    <source>
        <dbReference type="Proteomes" id="UP000694906"/>
    </source>
</evidence>
<dbReference type="RefSeq" id="XP_021092219.1">
    <property type="nucleotide sequence ID" value="XM_021236560.1"/>
</dbReference>
<name>A0AAX6R412_HETGA</name>
<protein>
    <submittedName>
        <fullName evidence="3 4">Uncharacterized protein LOC110344008</fullName>
    </submittedName>
</protein>
<dbReference type="Proteomes" id="UP000694906">
    <property type="component" value="Unplaced"/>
</dbReference>
<keyword evidence="1" id="KW-0472">Membrane</keyword>
<dbReference type="RefSeq" id="XP_021092217.1">
    <property type="nucleotide sequence ID" value="XM_021236558.1"/>
</dbReference>
<feature type="transmembrane region" description="Helical" evidence="1">
    <location>
        <begin position="268"/>
        <end position="294"/>
    </location>
</feature>
<dbReference type="InterPro" id="IPR018154">
    <property type="entry name" value="TLV/ENV_coat_polyprotein"/>
</dbReference>